<name>A0AAV8QI22_ENSVE</name>
<dbReference type="AlphaFoldDB" id="A0AAV8QI22"/>
<proteinExistence type="predicted"/>
<protein>
    <submittedName>
        <fullName evidence="1">Uncharacterized protein</fullName>
    </submittedName>
</protein>
<dbReference type="Proteomes" id="UP001222027">
    <property type="component" value="Unassembled WGS sequence"/>
</dbReference>
<keyword evidence="2" id="KW-1185">Reference proteome</keyword>
<evidence type="ECO:0000313" key="2">
    <source>
        <dbReference type="Proteomes" id="UP001222027"/>
    </source>
</evidence>
<evidence type="ECO:0000313" key="1">
    <source>
        <dbReference type="EMBL" id="KAJ8478136.1"/>
    </source>
</evidence>
<sequence length="72" mass="8016">MVCIVPEISISLSWISSLLEGDQIGLWMNNIQFKSPAALPLHQKIRLIRPSEAKGRGINVSSTTLQLLRTMI</sequence>
<reference evidence="1 2" key="1">
    <citation type="submission" date="2022-12" db="EMBL/GenBank/DDBJ databases">
        <title>Chromosome-scale assembly of the Ensete ventricosum genome.</title>
        <authorList>
            <person name="Dussert Y."/>
            <person name="Stocks J."/>
            <person name="Wendawek A."/>
            <person name="Woldeyes F."/>
            <person name="Nichols R.A."/>
            <person name="Borrell J.S."/>
        </authorList>
    </citation>
    <scope>NUCLEOTIDE SEQUENCE [LARGE SCALE GENOMIC DNA]</scope>
    <source>
        <strain evidence="2">cv. Maze</strain>
        <tissue evidence="1">Seeds</tissue>
    </source>
</reference>
<comment type="caution">
    <text evidence="1">The sequence shown here is derived from an EMBL/GenBank/DDBJ whole genome shotgun (WGS) entry which is preliminary data.</text>
</comment>
<dbReference type="EMBL" id="JAQQAF010000006">
    <property type="protein sequence ID" value="KAJ8478136.1"/>
    <property type="molecule type" value="Genomic_DNA"/>
</dbReference>
<gene>
    <name evidence="1" type="ORF">OPV22_021863</name>
</gene>
<organism evidence="1 2">
    <name type="scientific">Ensete ventricosum</name>
    <name type="common">Abyssinian banana</name>
    <name type="synonym">Musa ensete</name>
    <dbReference type="NCBI Taxonomy" id="4639"/>
    <lineage>
        <taxon>Eukaryota</taxon>
        <taxon>Viridiplantae</taxon>
        <taxon>Streptophyta</taxon>
        <taxon>Embryophyta</taxon>
        <taxon>Tracheophyta</taxon>
        <taxon>Spermatophyta</taxon>
        <taxon>Magnoliopsida</taxon>
        <taxon>Liliopsida</taxon>
        <taxon>Zingiberales</taxon>
        <taxon>Musaceae</taxon>
        <taxon>Ensete</taxon>
    </lineage>
</organism>
<accession>A0AAV8QI22</accession>